<dbReference type="Pfam" id="PF01022">
    <property type="entry name" value="HTH_5"/>
    <property type="match status" value="1"/>
</dbReference>
<dbReference type="SUPFAM" id="SSF46785">
    <property type="entry name" value="Winged helix' DNA-binding domain"/>
    <property type="match status" value="1"/>
</dbReference>
<feature type="domain" description="HTH arsR-type" evidence="4">
    <location>
        <begin position="34"/>
        <end position="128"/>
    </location>
</feature>
<dbReference type="InterPro" id="IPR051011">
    <property type="entry name" value="Metal_resp_trans_reg"/>
</dbReference>
<accession>A0ABD6D9L3</accession>
<dbReference type="InterPro" id="IPR036390">
    <property type="entry name" value="WH_DNA-bd_sf"/>
</dbReference>
<evidence type="ECO:0000256" key="1">
    <source>
        <dbReference type="ARBA" id="ARBA00023015"/>
    </source>
</evidence>
<dbReference type="PANTHER" id="PTHR43132:SF2">
    <property type="entry name" value="ARSENICAL RESISTANCE OPERON REPRESSOR ARSR-RELATED"/>
    <property type="match status" value="1"/>
</dbReference>
<evidence type="ECO:0000256" key="2">
    <source>
        <dbReference type="ARBA" id="ARBA00023125"/>
    </source>
</evidence>
<dbReference type="InterPro" id="IPR036388">
    <property type="entry name" value="WH-like_DNA-bd_sf"/>
</dbReference>
<dbReference type="PROSITE" id="PS50987">
    <property type="entry name" value="HTH_ARSR_2"/>
    <property type="match status" value="1"/>
</dbReference>
<sequence>MTDSTVSTGELPDSLSRLYDDPEAEAATLRERAGNAAVADRVSCLCGALSNPLRLRLLWALRDGECCVCELQAAVDAPQSTVASHLGCLTDAGLVSTRKEGKWTYYAVADSAIFELIDRATELADVTAEGSEAATGADE</sequence>
<evidence type="ECO:0000259" key="4">
    <source>
        <dbReference type="PROSITE" id="PS50987"/>
    </source>
</evidence>
<dbReference type="Proteomes" id="UP001597052">
    <property type="component" value="Unassembled WGS sequence"/>
</dbReference>
<dbReference type="EMBL" id="JBHUDM010000004">
    <property type="protein sequence ID" value="MFD1642907.1"/>
    <property type="molecule type" value="Genomic_DNA"/>
</dbReference>
<evidence type="ECO:0000313" key="5">
    <source>
        <dbReference type="EMBL" id="MFD1642907.1"/>
    </source>
</evidence>
<gene>
    <name evidence="5" type="ORF">ACFSBW_13610</name>
</gene>
<dbReference type="InterPro" id="IPR001845">
    <property type="entry name" value="HTH_ArsR_DNA-bd_dom"/>
</dbReference>
<dbReference type="Gene3D" id="1.10.10.10">
    <property type="entry name" value="Winged helix-like DNA-binding domain superfamily/Winged helix DNA-binding domain"/>
    <property type="match status" value="1"/>
</dbReference>
<dbReference type="GO" id="GO:0003677">
    <property type="term" value="F:DNA binding"/>
    <property type="evidence" value="ECO:0007669"/>
    <property type="project" value="UniProtKB-KW"/>
</dbReference>
<dbReference type="AlphaFoldDB" id="A0ABD6D9L3"/>
<dbReference type="SMART" id="SM00418">
    <property type="entry name" value="HTH_ARSR"/>
    <property type="match status" value="1"/>
</dbReference>
<dbReference type="InterPro" id="IPR011991">
    <property type="entry name" value="ArsR-like_HTH"/>
</dbReference>
<comment type="caution">
    <text evidence="5">The sequence shown here is derived from an EMBL/GenBank/DDBJ whole genome shotgun (WGS) entry which is preliminary data.</text>
</comment>
<keyword evidence="2" id="KW-0238">DNA-binding</keyword>
<protein>
    <submittedName>
        <fullName evidence="5">ArsR/SmtB family transcription factor</fullName>
    </submittedName>
</protein>
<dbReference type="PRINTS" id="PR00778">
    <property type="entry name" value="HTHARSR"/>
</dbReference>
<dbReference type="PANTHER" id="PTHR43132">
    <property type="entry name" value="ARSENICAL RESISTANCE OPERON REPRESSOR ARSR-RELATED"/>
    <property type="match status" value="1"/>
</dbReference>
<dbReference type="CDD" id="cd00090">
    <property type="entry name" value="HTH_ARSR"/>
    <property type="match status" value="1"/>
</dbReference>
<keyword evidence="1" id="KW-0805">Transcription regulation</keyword>
<name>A0ABD6D9L3_9EURY</name>
<reference evidence="5 6" key="1">
    <citation type="journal article" date="2019" name="Int. J. Syst. Evol. Microbiol.">
        <title>The Global Catalogue of Microorganisms (GCM) 10K type strain sequencing project: providing services to taxonomists for standard genome sequencing and annotation.</title>
        <authorList>
            <consortium name="The Broad Institute Genomics Platform"/>
            <consortium name="The Broad Institute Genome Sequencing Center for Infectious Disease"/>
            <person name="Wu L."/>
            <person name="Ma J."/>
        </authorList>
    </citation>
    <scope>NUCLEOTIDE SEQUENCE [LARGE SCALE GENOMIC DNA]</scope>
    <source>
        <strain evidence="5 6">CGMCC 1.10593</strain>
    </source>
</reference>
<organism evidence="5 6">
    <name type="scientific">Halohasta litorea</name>
    <dbReference type="NCBI Taxonomy" id="869891"/>
    <lineage>
        <taxon>Archaea</taxon>
        <taxon>Methanobacteriati</taxon>
        <taxon>Methanobacteriota</taxon>
        <taxon>Stenosarchaea group</taxon>
        <taxon>Halobacteria</taxon>
        <taxon>Halobacteriales</taxon>
        <taxon>Haloferacaceae</taxon>
        <taxon>Halohasta</taxon>
    </lineage>
</organism>
<proteinExistence type="predicted"/>
<evidence type="ECO:0000256" key="3">
    <source>
        <dbReference type="ARBA" id="ARBA00023163"/>
    </source>
</evidence>
<keyword evidence="6" id="KW-1185">Reference proteome</keyword>
<dbReference type="NCBIfam" id="NF033788">
    <property type="entry name" value="HTH_metalloreg"/>
    <property type="match status" value="1"/>
</dbReference>
<keyword evidence="3" id="KW-0804">Transcription</keyword>
<dbReference type="RefSeq" id="WP_256396563.1">
    <property type="nucleotide sequence ID" value="NZ_JANHDJ010000004.1"/>
</dbReference>
<evidence type="ECO:0000313" key="6">
    <source>
        <dbReference type="Proteomes" id="UP001597052"/>
    </source>
</evidence>